<proteinExistence type="inferred from homology"/>
<name>A0A8I6SPQ4_CIMLE</name>
<dbReference type="GO" id="GO:0044233">
    <property type="term" value="C:mitochondria-associated endoplasmic reticulum membrane contact site"/>
    <property type="evidence" value="ECO:0007669"/>
    <property type="project" value="TreeGrafter"/>
</dbReference>
<dbReference type="InterPro" id="IPR048940">
    <property type="entry name" value="ATG5_HBR"/>
</dbReference>
<dbReference type="GO" id="GO:0034727">
    <property type="term" value="P:piecemeal microautophagy of the nucleus"/>
    <property type="evidence" value="ECO:0007669"/>
    <property type="project" value="TreeGrafter"/>
</dbReference>
<dbReference type="GO" id="GO:0034274">
    <property type="term" value="C:Atg12-Atg5-Atg16 complex"/>
    <property type="evidence" value="ECO:0007669"/>
    <property type="project" value="TreeGrafter"/>
</dbReference>
<evidence type="ECO:0000313" key="20">
    <source>
        <dbReference type="Proteomes" id="UP000494040"/>
    </source>
</evidence>
<organism evidence="19 20">
    <name type="scientific">Cimex lectularius</name>
    <name type="common">Bed bug</name>
    <name type="synonym">Acanthia lectularia</name>
    <dbReference type="NCBI Taxonomy" id="79782"/>
    <lineage>
        <taxon>Eukaryota</taxon>
        <taxon>Metazoa</taxon>
        <taxon>Ecdysozoa</taxon>
        <taxon>Arthropoda</taxon>
        <taxon>Hexapoda</taxon>
        <taxon>Insecta</taxon>
        <taxon>Pterygota</taxon>
        <taxon>Neoptera</taxon>
        <taxon>Paraneoptera</taxon>
        <taxon>Hemiptera</taxon>
        <taxon>Heteroptera</taxon>
        <taxon>Panheteroptera</taxon>
        <taxon>Cimicomorpha</taxon>
        <taxon>Cimicidae</taxon>
        <taxon>Cimex</taxon>
    </lineage>
</organism>
<dbReference type="OMA" id="SIQKAVW"/>
<dbReference type="GO" id="GO:0000045">
    <property type="term" value="P:autophagosome assembly"/>
    <property type="evidence" value="ECO:0007669"/>
    <property type="project" value="UniProtKB-ARBA"/>
</dbReference>
<sequence>MASDREMLRVVWEEKLPVCFQLHQSDADIQIPEPLYLMVPRLSYFPLVTDKVRKHFKKYISPDKQDAEMWLDYDGNPLQWHYPIGVLFDIFESDIQLPWVINVRFDNFPEQKLLHCPSKEYVESHFLSSLKEADVMKHKTQIVTNMQKKDHHQLWLGLQNDKFDQFWAVNRKLMESGPDECFKNIPFKLYFREEHYVQKLVKPVHQEVKRKTFGDFINEVVPASVDMSSFKILIHGIEVPHETPLQWMSEHLSYPDNFLHFVISSKCK</sequence>
<dbReference type="InterPro" id="IPR048318">
    <property type="entry name" value="ATG5_UblB"/>
</dbReference>
<dbReference type="Gene3D" id="1.10.246.190">
    <property type="entry name" value="Autophagy protein Apg5, helix rich domain"/>
    <property type="match status" value="1"/>
</dbReference>
<evidence type="ECO:0000256" key="1">
    <source>
        <dbReference type="ARBA" id="ARBA00004496"/>
    </source>
</evidence>
<evidence type="ECO:0000256" key="3">
    <source>
        <dbReference type="ARBA" id="ARBA00006910"/>
    </source>
</evidence>
<keyword evidence="8 15" id="KW-0832">Ubl conjugation</keyword>
<dbReference type="GO" id="GO:0005776">
    <property type="term" value="C:autophagosome"/>
    <property type="evidence" value="ECO:0007669"/>
    <property type="project" value="TreeGrafter"/>
</dbReference>
<evidence type="ECO:0000256" key="13">
    <source>
        <dbReference type="ARBA" id="ARBA00025421"/>
    </source>
</evidence>
<evidence type="ECO:0000256" key="2">
    <source>
        <dbReference type="ARBA" id="ARBA00004623"/>
    </source>
</evidence>
<dbReference type="FunFam" id="3.10.20.90:FF:000100">
    <property type="entry name" value="Autophagy related 5"/>
    <property type="match status" value="1"/>
</dbReference>
<evidence type="ECO:0000256" key="4">
    <source>
        <dbReference type="ARBA" id="ARBA00015616"/>
    </source>
</evidence>
<dbReference type="OrthoDB" id="272162at2759"/>
<dbReference type="Gene3D" id="3.10.20.90">
    <property type="entry name" value="Phosphatidylinositol 3-kinase Catalytic Subunit, Chain A, domain 1"/>
    <property type="match status" value="1"/>
</dbReference>
<keyword evidence="6 15" id="KW-1017">Isopeptide bond</keyword>
<dbReference type="Pfam" id="PF20637">
    <property type="entry name" value="ATG5_HBR"/>
    <property type="match status" value="1"/>
</dbReference>
<dbReference type="Pfam" id="PF04106">
    <property type="entry name" value="ATG5_UblB"/>
    <property type="match status" value="1"/>
</dbReference>
<evidence type="ECO:0000256" key="9">
    <source>
        <dbReference type="ARBA" id="ARBA00022859"/>
    </source>
</evidence>
<evidence type="ECO:0000256" key="8">
    <source>
        <dbReference type="ARBA" id="ARBA00022843"/>
    </source>
</evidence>
<comment type="subunit">
    <text evidence="14">Forms a conjugate with ATG12. Part of the minor complex composed of 4 sets of ATG12-ATG5 and ATG16L1 (400 kDa); this complex interacts with ATG3 leading to disruption of ATG7 interaction and promotion of ATG8-like proteins lipidation. Forms an 800-kDa complex composed of ATG12-ATG5 and ATG16L2. The ATG12-ATG5 conjugate interacts with RAB33A; this interaction is bridged by ATG16L1 and promotes ATG12-ATG5-ATG16L1 complex recruitment to phagophores. Interacts with TECPR1; the interaction is direct and does not take place when ATG16L1 is associated with the ATG5-ATG12 conjugate. Interacts with DHX58/RIG-1, IFIH1/MDA5 and MAVS/IPS-1 in monomeric form as well as in ATG12-ATG5 conjugate form. The interaction with MAVS is further enhanced upon vesicular stomatitis virus (VSV) infection. Interacts with ATG3. Interacts with ATG7 and ATG10. Interacts with FADD. Interacts with Bassoon/BSN; this interaction is important for the regulation of presynaptic autophagy. Interacts with ATG16L2.</text>
</comment>
<evidence type="ECO:0000259" key="17">
    <source>
        <dbReference type="Pfam" id="PF20637"/>
    </source>
</evidence>
<dbReference type="EnsemblMetazoa" id="XM_024230165.1">
    <property type="protein sequence ID" value="XP_024085933.1"/>
    <property type="gene ID" value="LOC106667474"/>
</dbReference>
<evidence type="ECO:0000256" key="11">
    <source>
        <dbReference type="ARBA" id="ARBA00023006"/>
    </source>
</evidence>
<feature type="domain" description="Autophagy protein ATG5 alpha-helical bundle region" evidence="17">
    <location>
        <begin position="120"/>
        <end position="175"/>
    </location>
</feature>
<keyword evidence="7" id="KW-0053">Apoptosis</keyword>
<dbReference type="CTD" id="9474"/>
<dbReference type="GeneID" id="106667474"/>
<dbReference type="GO" id="GO:0061908">
    <property type="term" value="C:phagophore"/>
    <property type="evidence" value="ECO:0007669"/>
    <property type="project" value="TreeGrafter"/>
</dbReference>
<dbReference type="PANTHER" id="PTHR13040">
    <property type="entry name" value="AUTOPHAGY PROTEIN 5"/>
    <property type="match status" value="1"/>
</dbReference>
<dbReference type="KEGG" id="clec:106667474"/>
<evidence type="ECO:0000256" key="6">
    <source>
        <dbReference type="ARBA" id="ARBA00022499"/>
    </source>
</evidence>
<dbReference type="GO" id="GO:0034045">
    <property type="term" value="C:phagophore assembly site membrane"/>
    <property type="evidence" value="ECO:0007669"/>
    <property type="project" value="UniProtKB-SubCell"/>
</dbReference>
<dbReference type="GO" id="GO:0006915">
    <property type="term" value="P:apoptotic process"/>
    <property type="evidence" value="ECO:0007669"/>
    <property type="project" value="UniProtKB-KW"/>
</dbReference>
<dbReference type="Proteomes" id="UP000494040">
    <property type="component" value="Unassembled WGS sequence"/>
</dbReference>
<accession>A0A8I6SPQ4</accession>
<keyword evidence="20" id="KW-1185">Reference proteome</keyword>
<dbReference type="FunFam" id="3.10.20.620:FF:000001">
    <property type="entry name" value="Autophagy related 5"/>
    <property type="match status" value="1"/>
</dbReference>
<keyword evidence="5" id="KW-0963">Cytoplasm</keyword>
<evidence type="ECO:0000259" key="18">
    <source>
        <dbReference type="Pfam" id="PF20638"/>
    </source>
</evidence>
<dbReference type="InterPro" id="IPR007239">
    <property type="entry name" value="Atg5"/>
</dbReference>
<keyword evidence="11 15" id="KW-0072">Autophagy</keyword>
<dbReference type="GO" id="GO:0006995">
    <property type="term" value="P:cellular response to nitrogen starvation"/>
    <property type="evidence" value="ECO:0007669"/>
    <property type="project" value="TreeGrafter"/>
</dbReference>
<evidence type="ECO:0000256" key="5">
    <source>
        <dbReference type="ARBA" id="ARBA00022490"/>
    </source>
</evidence>
<evidence type="ECO:0000259" key="16">
    <source>
        <dbReference type="Pfam" id="PF04106"/>
    </source>
</evidence>
<dbReference type="InterPro" id="IPR042526">
    <property type="entry name" value="Atg5_HR"/>
</dbReference>
<evidence type="ECO:0000256" key="7">
    <source>
        <dbReference type="ARBA" id="ARBA00022703"/>
    </source>
</evidence>
<dbReference type="GO" id="GO:0000422">
    <property type="term" value="P:autophagy of mitochondrion"/>
    <property type="evidence" value="ECO:0007669"/>
    <property type="project" value="TreeGrafter"/>
</dbReference>
<feature type="domain" description="Autophagy protein ATG5 UblA" evidence="18">
    <location>
        <begin position="11"/>
        <end position="105"/>
    </location>
</feature>
<evidence type="ECO:0000313" key="19">
    <source>
        <dbReference type="EnsemblMetazoa" id="XP_024085933.1"/>
    </source>
</evidence>
<dbReference type="GO" id="GO:0043069">
    <property type="term" value="P:negative regulation of programmed cell death"/>
    <property type="evidence" value="ECO:0007669"/>
    <property type="project" value="UniProtKB-ARBA"/>
</dbReference>
<dbReference type="FunFam" id="1.10.246.190:FF:000001">
    <property type="entry name" value="Autophagy related 5"/>
    <property type="match status" value="1"/>
</dbReference>
<comment type="subcellular location">
    <subcellularLocation>
        <location evidence="1">Cytoplasm</location>
    </subcellularLocation>
    <subcellularLocation>
        <location evidence="2 15">Preautophagosomal structure membrane</location>
        <topology evidence="2 15">Peripheral membrane protein</topology>
    </subcellularLocation>
</comment>
<dbReference type="AlphaFoldDB" id="A0A8I6SPQ4"/>
<dbReference type="InterPro" id="IPR042527">
    <property type="entry name" value="Atg5_UblA_dom_sf"/>
</dbReference>
<feature type="domain" description="Autophagy protein ATG5 UblB" evidence="16">
    <location>
        <begin position="184"/>
        <end position="263"/>
    </location>
</feature>
<dbReference type="InterPro" id="IPR048939">
    <property type="entry name" value="ATG5_UblA"/>
</dbReference>
<comment type="similarity">
    <text evidence="3 15">Belongs to the ATG5 family.</text>
</comment>
<dbReference type="Gene3D" id="3.10.20.620">
    <property type="match status" value="1"/>
</dbReference>
<evidence type="ECO:0000256" key="15">
    <source>
        <dbReference type="RuleBase" id="RU361202"/>
    </source>
</evidence>
<dbReference type="Pfam" id="PF20638">
    <property type="entry name" value="ATG5_UblA"/>
    <property type="match status" value="1"/>
</dbReference>
<evidence type="ECO:0000256" key="10">
    <source>
        <dbReference type="ARBA" id="ARBA00022990"/>
    </source>
</evidence>
<dbReference type="GO" id="GO:0019776">
    <property type="term" value="F:Atg8-family ligase activity"/>
    <property type="evidence" value="ECO:0007669"/>
    <property type="project" value="TreeGrafter"/>
</dbReference>
<comment type="subunit">
    <text evidence="15">Conjugated with ATG12.</text>
</comment>
<keyword evidence="12 15" id="KW-0472">Membrane</keyword>
<evidence type="ECO:0000256" key="14">
    <source>
        <dbReference type="ARBA" id="ARBA00093583"/>
    </source>
</evidence>
<comment type="function">
    <text evidence="15">Involved in autophagic vesicle formation.</text>
</comment>
<keyword evidence="10" id="KW-0007">Acetylation</keyword>
<keyword evidence="9" id="KW-0391">Immunity</keyword>
<evidence type="ECO:0000256" key="12">
    <source>
        <dbReference type="ARBA" id="ARBA00023136"/>
    </source>
</evidence>
<dbReference type="GO" id="GO:0002376">
    <property type="term" value="P:immune system process"/>
    <property type="evidence" value="ECO:0007669"/>
    <property type="project" value="UniProtKB-KW"/>
</dbReference>
<comment type="function">
    <text evidence="13">May play an important role in the apoptotic process, possibly within the modified cytoskeleton. Its expression is a relatively late event in the apoptotic process, occurring downstream of caspase activity. Plays a crucial role in IFN-gamma-induced autophagic cell death by interacting with FADD.</text>
</comment>
<protein>
    <recommendedName>
        <fullName evidence="4 15">Autophagy protein 5</fullName>
    </recommendedName>
</protein>
<dbReference type="PANTHER" id="PTHR13040:SF2">
    <property type="entry name" value="AUTOPHAGY PROTEIN 5"/>
    <property type="match status" value="1"/>
</dbReference>
<dbReference type="RefSeq" id="XP_024085933.1">
    <property type="nucleotide sequence ID" value="XM_024230165.1"/>
</dbReference>
<reference evidence="19" key="1">
    <citation type="submission" date="2022-01" db="UniProtKB">
        <authorList>
            <consortium name="EnsemblMetazoa"/>
        </authorList>
    </citation>
    <scope>IDENTIFICATION</scope>
</reference>